<evidence type="ECO:0000313" key="3">
    <source>
        <dbReference type="Proteomes" id="UP001226867"/>
    </source>
</evidence>
<organism evidence="2 3">
    <name type="scientific">Variovorax ginsengisoli</name>
    <dbReference type="NCBI Taxonomy" id="363844"/>
    <lineage>
        <taxon>Bacteria</taxon>
        <taxon>Pseudomonadati</taxon>
        <taxon>Pseudomonadota</taxon>
        <taxon>Betaproteobacteria</taxon>
        <taxon>Burkholderiales</taxon>
        <taxon>Comamonadaceae</taxon>
        <taxon>Variovorax</taxon>
    </lineage>
</organism>
<dbReference type="Pfam" id="PF11604">
    <property type="entry name" value="CusF_Ec"/>
    <property type="match status" value="1"/>
</dbReference>
<dbReference type="InterPro" id="IPR021647">
    <property type="entry name" value="CusF_Ec"/>
</dbReference>
<keyword evidence="1" id="KW-0732">Signal</keyword>
<keyword evidence="3" id="KW-1185">Reference proteome</keyword>
<proteinExistence type="predicted"/>
<dbReference type="EMBL" id="JAUSRO010000007">
    <property type="protein sequence ID" value="MDP9900344.1"/>
    <property type="molecule type" value="Genomic_DNA"/>
</dbReference>
<gene>
    <name evidence="2" type="ORF">J2W36_002607</name>
</gene>
<name>A0ABT9S7L1_9BURK</name>
<sequence>MNRLRTAATCAFALIAMASAQAQTANPAPSETPATATVFTRARVVSLHVEIDDKSYVRLKLLPRAKIPFMTQTFRVKDRSLLDGVAEGAWVKFTSRHVDSENVLTEIHVVPECVRFQRCD</sequence>
<accession>A0ABT9S7L1</accession>
<evidence type="ECO:0000313" key="2">
    <source>
        <dbReference type="EMBL" id="MDP9900344.1"/>
    </source>
</evidence>
<feature type="signal peptide" evidence="1">
    <location>
        <begin position="1"/>
        <end position="22"/>
    </location>
</feature>
<reference evidence="2 3" key="1">
    <citation type="submission" date="2023-07" db="EMBL/GenBank/DDBJ databases">
        <title>Sorghum-associated microbial communities from plants grown in Nebraska, USA.</title>
        <authorList>
            <person name="Schachtman D."/>
        </authorList>
    </citation>
    <scope>NUCLEOTIDE SEQUENCE [LARGE SCALE GENOMIC DNA]</scope>
    <source>
        <strain evidence="2 3">DS1607</strain>
    </source>
</reference>
<protein>
    <submittedName>
        <fullName evidence="2">Cu/Ag efflux protein CusF</fullName>
    </submittedName>
</protein>
<dbReference type="InterPro" id="IPR042230">
    <property type="entry name" value="CusF_sf"/>
</dbReference>
<dbReference type="Proteomes" id="UP001226867">
    <property type="component" value="Unassembled WGS sequence"/>
</dbReference>
<dbReference type="RefSeq" id="WP_307690149.1">
    <property type="nucleotide sequence ID" value="NZ_JAUSRO010000007.1"/>
</dbReference>
<dbReference type="Gene3D" id="2.40.50.320">
    <property type="entry name" value="Copper binding periplasmic protein CusF"/>
    <property type="match status" value="1"/>
</dbReference>
<feature type="chain" id="PRO_5045881258" evidence="1">
    <location>
        <begin position="23"/>
        <end position="120"/>
    </location>
</feature>
<comment type="caution">
    <text evidence="2">The sequence shown here is derived from an EMBL/GenBank/DDBJ whole genome shotgun (WGS) entry which is preliminary data.</text>
</comment>
<evidence type="ECO:0000256" key="1">
    <source>
        <dbReference type="SAM" id="SignalP"/>
    </source>
</evidence>